<proteinExistence type="predicted"/>
<dbReference type="Proteomes" id="UP000070700">
    <property type="component" value="Unassembled WGS sequence"/>
</dbReference>
<sequence>MPQPKEPIEVSFPLPKAPDTKIHLRLTIQTTSLLLFLTTVINNDTSTVPPLGSFVYALPDVCHLF</sequence>
<evidence type="ECO:0000313" key="1">
    <source>
        <dbReference type="EMBL" id="KUJ21087.1"/>
    </source>
</evidence>
<accession>A0A194XMT4</accession>
<dbReference type="GeneID" id="28824078"/>
<evidence type="ECO:0000313" key="2">
    <source>
        <dbReference type="Proteomes" id="UP000070700"/>
    </source>
</evidence>
<dbReference type="EMBL" id="KQ947408">
    <property type="protein sequence ID" value="KUJ21087.1"/>
    <property type="molecule type" value="Genomic_DNA"/>
</dbReference>
<dbReference type="OrthoDB" id="5407417at2759"/>
<gene>
    <name evidence="1" type="ORF">LY89DRAFT_681702</name>
</gene>
<dbReference type="InParanoid" id="A0A194XMT4"/>
<keyword evidence="2" id="KW-1185">Reference proteome</keyword>
<organism evidence="1 2">
    <name type="scientific">Mollisia scopiformis</name>
    <name type="common">Conifer needle endophyte fungus</name>
    <name type="synonym">Phialocephala scopiformis</name>
    <dbReference type="NCBI Taxonomy" id="149040"/>
    <lineage>
        <taxon>Eukaryota</taxon>
        <taxon>Fungi</taxon>
        <taxon>Dikarya</taxon>
        <taxon>Ascomycota</taxon>
        <taxon>Pezizomycotina</taxon>
        <taxon>Leotiomycetes</taxon>
        <taxon>Helotiales</taxon>
        <taxon>Mollisiaceae</taxon>
        <taxon>Mollisia</taxon>
    </lineage>
</organism>
<name>A0A194XMT4_MOLSC</name>
<dbReference type="KEGG" id="psco:LY89DRAFT_681702"/>
<dbReference type="RefSeq" id="XP_018075442.1">
    <property type="nucleotide sequence ID" value="XM_018214352.1"/>
</dbReference>
<reference evidence="1 2" key="1">
    <citation type="submission" date="2015-10" db="EMBL/GenBank/DDBJ databases">
        <title>Full genome of DAOMC 229536 Phialocephala scopiformis, a fungal endophyte of spruce producing the potent anti-insectan compound rugulosin.</title>
        <authorList>
            <consortium name="DOE Joint Genome Institute"/>
            <person name="Walker A.K."/>
            <person name="Frasz S.L."/>
            <person name="Seifert K.A."/>
            <person name="Miller J.D."/>
            <person name="Mondo S.J."/>
            <person name="Labutti K."/>
            <person name="Lipzen A."/>
            <person name="Dockter R."/>
            <person name="Kennedy M."/>
            <person name="Grigoriev I.V."/>
            <person name="Spatafora J.W."/>
        </authorList>
    </citation>
    <scope>NUCLEOTIDE SEQUENCE [LARGE SCALE GENOMIC DNA]</scope>
    <source>
        <strain evidence="1 2">CBS 120377</strain>
    </source>
</reference>
<dbReference type="AlphaFoldDB" id="A0A194XMT4"/>
<protein>
    <submittedName>
        <fullName evidence="1">Uncharacterized protein</fullName>
    </submittedName>
</protein>